<dbReference type="EMBL" id="CAJVPT010032795">
    <property type="protein sequence ID" value="CAG8702662.1"/>
    <property type="molecule type" value="Genomic_DNA"/>
</dbReference>
<evidence type="ECO:0000313" key="1">
    <source>
        <dbReference type="EMBL" id="CAG8702662.1"/>
    </source>
</evidence>
<proteinExistence type="predicted"/>
<accession>A0ACA9PEG8</accession>
<evidence type="ECO:0000313" key="2">
    <source>
        <dbReference type="Proteomes" id="UP000789525"/>
    </source>
</evidence>
<name>A0ACA9PEG8_9GLOM</name>
<protein>
    <submittedName>
        <fullName evidence="1">15517_t:CDS:1</fullName>
    </submittedName>
</protein>
<organism evidence="1 2">
    <name type="scientific">Acaulospora colombiana</name>
    <dbReference type="NCBI Taxonomy" id="27376"/>
    <lineage>
        <taxon>Eukaryota</taxon>
        <taxon>Fungi</taxon>
        <taxon>Fungi incertae sedis</taxon>
        <taxon>Mucoromycota</taxon>
        <taxon>Glomeromycotina</taxon>
        <taxon>Glomeromycetes</taxon>
        <taxon>Diversisporales</taxon>
        <taxon>Acaulosporaceae</taxon>
        <taxon>Acaulospora</taxon>
    </lineage>
</organism>
<gene>
    <name evidence="1" type="ORF">ACOLOM_LOCUS10319</name>
</gene>
<keyword evidence="2" id="KW-1185">Reference proteome</keyword>
<reference evidence="1" key="1">
    <citation type="submission" date="2021-06" db="EMBL/GenBank/DDBJ databases">
        <authorList>
            <person name="Kallberg Y."/>
            <person name="Tangrot J."/>
            <person name="Rosling A."/>
        </authorList>
    </citation>
    <scope>NUCLEOTIDE SEQUENCE</scope>
    <source>
        <strain evidence="1">CL356</strain>
    </source>
</reference>
<sequence length="310" mass="35838">MSSHTIEDLTNSILDFQGNMVRVAFFKKTRRVLVSGHFNGEEDGYDNGYAGDGEQEAMLEYIWSCAKLEQDDGSRSPTTYLNGYGEPSAKARGKGSTRDIVKWRKLGFETEDMRRAFEDTGMLGLECLSEDVLSQRLQTKLSKFFQSTGAFLLLDVSLKLCDSRTYQVTRTFIDSTSTSFQPFFLSFHRVHALALQFFLRMWNESGATSTDFSRFALRNEAERPWHEVEADFLESEYRAVRDRQMKELELEDDLLTKVPVRNLRAKLYKESYEFIRQQRIQCLIQGAWFVNGIPLSPTPGMAQKRQTRPW</sequence>
<dbReference type="Proteomes" id="UP000789525">
    <property type="component" value="Unassembled WGS sequence"/>
</dbReference>
<comment type="caution">
    <text evidence="1">The sequence shown here is derived from an EMBL/GenBank/DDBJ whole genome shotgun (WGS) entry which is preliminary data.</text>
</comment>
<feature type="non-terminal residue" evidence="1">
    <location>
        <position position="310"/>
    </location>
</feature>